<dbReference type="PANTHER" id="PTHR33393">
    <property type="entry name" value="POLYGLUTAMINE SYNTHESIS ACCESSORY PROTEIN RV0574C-RELATED"/>
    <property type="match status" value="1"/>
</dbReference>
<dbReference type="SMART" id="SM00854">
    <property type="entry name" value="PGA_cap"/>
    <property type="match status" value="1"/>
</dbReference>
<keyword evidence="2" id="KW-0732">Signal</keyword>
<dbReference type="InterPro" id="IPR052169">
    <property type="entry name" value="CW_Biosynth-Accessory"/>
</dbReference>
<feature type="domain" description="Capsule synthesis protein CapA" evidence="3">
    <location>
        <begin position="40"/>
        <end position="280"/>
    </location>
</feature>
<reference evidence="4 5" key="1">
    <citation type="journal article" date="2019" name="Nat. Med.">
        <title>A library of human gut bacterial isolates paired with longitudinal multiomics data enables mechanistic microbiome research.</title>
        <authorList>
            <person name="Poyet M."/>
            <person name="Groussin M."/>
            <person name="Gibbons S.M."/>
            <person name="Avila-Pacheco J."/>
            <person name="Jiang X."/>
            <person name="Kearney S.M."/>
            <person name="Perrotta A.R."/>
            <person name="Berdy B."/>
            <person name="Zhao S."/>
            <person name="Lieberman T.D."/>
            <person name="Swanson P.K."/>
            <person name="Smith M."/>
            <person name="Roesemann S."/>
            <person name="Alexander J.E."/>
            <person name="Rich S.A."/>
            <person name="Livny J."/>
            <person name="Vlamakis H."/>
            <person name="Clish C."/>
            <person name="Bullock K."/>
            <person name="Deik A."/>
            <person name="Scott J."/>
            <person name="Pierce K.A."/>
            <person name="Xavier R.J."/>
            <person name="Alm E.J."/>
        </authorList>
    </citation>
    <scope>NUCLEOTIDE SEQUENCE [LARGE SCALE GENOMIC DNA]</scope>
    <source>
        <strain evidence="4 5">BIOML-A204</strain>
    </source>
</reference>
<dbReference type="SUPFAM" id="SSF56300">
    <property type="entry name" value="Metallo-dependent phosphatases"/>
    <property type="match status" value="1"/>
</dbReference>
<evidence type="ECO:0000313" key="4">
    <source>
        <dbReference type="EMBL" id="KAA2562837.1"/>
    </source>
</evidence>
<name>A0A9P3ZKE3_9BACT</name>
<dbReference type="InterPro" id="IPR019079">
    <property type="entry name" value="Capsule_synth_CapA"/>
</dbReference>
<dbReference type="RefSeq" id="WP_082426503.1">
    <property type="nucleotide sequence ID" value="NZ_JADMRE010000001.1"/>
</dbReference>
<dbReference type="AlphaFoldDB" id="A0A9P3ZKE3"/>
<proteinExistence type="inferred from homology"/>
<feature type="chain" id="PRO_5040382902" evidence="2">
    <location>
        <begin position="23"/>
        <end position="352"/>
    </location>
</feature>
<feature type="signal peptide" evidence="2">
    <location>
        <begin position="1"/>
        <end position="22"/>
    </location>
</feature>
<dbReference type="InterPro" id="IPR029052">
    <property type="entry name" value="Metallo-depent_PP-like"/>
</dbReference>
<dbReference type="PROSITE" id="PS51257">
    <property type="entry name" value="PROKAR_LIPOPROTEIN"/>
    <property type="match status" value="1"/>
</dbReference>
<dbReference type="CDD" id="cd07381">
    <property type="entry name" value="MPP_CapA"/>
    <property type="match status" value="1"/>
</dbReference>
<comment type="similarity">
    <text evidence="1">Belongs to the CapA family.</text>
</comment>
<accession>A0A9P3ZKE3</accession>
<organism evidence="4 5">
    <name type="scientific">Alistipes onderdonkii</name>
    <dbReference type="NCBI Taxonomy" id="328813"/>
    <lineage>
        <taxon>Bacteria</taxon>
        <taxon>Pseudomonadati</taxon>
        <taxon>Bacteroidota</taxon>
        <taxon>Bacteroidia</taxon>
        <taxon>Bacteroidales</taxon>
        <taxon>Rikenellaceae</taxon>
        <taxon>Alistipes</taxon>
    </lineage>
</organism>
<evidence type="ECO:0000256" key="1">
    <source>
        <dbReference type="ARBA" id="ARBA00005662"/>
    </source>
</evidence>
<sequence length="352" mass="38420">MKPGLRHILPWLVLAAACCVPAQRAGVERPVSEPAPVRVRLLFAGDVMQHFPQVTAARCGDGFDYRGVFAYLRRRFHAADLVVVNLETTLTRTDRYTGYPCFRSPVALADALRDAGVDVAVLANNHCCDGGAAGVHTTVAELGRCGILHTGVFTDSLDRAANNPLWVERYGVRFALLNYTYGTNGIPVPAGVEVNLIDTARMAADLAAARRGAPDCVAVCIHWGNEYERRENAVQRHLAQFLRRHGADLVVGSHPHVVQPFDADSSHVVLYSLGNFVSNQRRRYCDGGLVAEIEAVRHPDGRMSYSLEAVPVWVAMPGYRVVPSEVGDTMALPEAYALFREDVAEVLGGAYK</sequence>
<dbReference type="EMBL" id="VVUY01000003">
    <property type="protein sequence ID" value="KAA2562837.1"/>
    <property type="molecule type" value="Genomic_DNA"/>
</dbReference>
<dbReference type="Proteomes" id="UP000323119">
    <property type="component" value="Unassembled WGS sequence"/>
</dbReference>
<evidence type="ECO:0000256" key="2">
    <source>
        <dbReference type="SAM" id="SignalP"/>
    </source>
</evidence>
<dbReference type="PANTHER" id="PTHR33393:SF12">
    <property type="entry name" value="CAPSULE BIOSYNTHESIS PROTEIN CAPA"/>
    <property type="match status" value="1"/>
</dbReference>
<evidence type="ECO:0000313" key="5">
    <source>
        <dbReference type="Proteomes" id="UP000323119"/>
    </source>
</evidence>
<protein>
    <submittedName>
        <fullName evidence="4">CapA family protein</fullName>
    </submittedName>
</protein>
<gene>
    <name evidence="4" type="ORF">F2S36_03250</name>
</gene>
<comment type="caution">
    <text evidence="4">The sequence shown here is derived from an EMBL/GenBank/DDBJ whole genome shotgun (WGS) entry which is preliminary data.</text>
</comment>
<evidence type="ECO:0000259" key="3">
    <source>
        <dbReference type="SMART" id="SM00854"/>
    </source>
</evidence>
<dbReference type="Pfam" id="PF09587">
    <property type="entry name" value="PGA_cap"/>
    <property type="match status" value="1"/>
</dbReference>
<dbReference type="Gene3D" id="3.60.21.10">
    <property type="match status" value="1"/>
</dbReference>